<dbReference type="InterPro" id="IPR036637">
    <property type="entry name" value="Phosphohistidine_dom_sf"/>
</dbReference>
<accession>A0A929MT96</accession>
<reference evidence="2" key="1">
    <citation type="submission" date="2020-04" db="EMBL/GenBank/DDBJ databases">
        <title>Deep metagenomics examines the oral microbiome during advanced dental caries in children, revealing novel taxa and co-occurrences with host molecules.</title>
        <authorList>
            <person name="Baker J.L."/>
            <person name="Morton J.T."/>
            <person name="Dinis M."/>
            <person name="Alvarez R."/>
            <person name="Tran N.C."/>
            <person name="Knight R."/>
            <person name="Edlund A."/>
        </authorList>
    </citation>
    <scope>NUCLEOTIDE SEQUENCE</scope>
    <source>
        <strain evidence="2">JCVI_23_bin.16</strain>
    </source>
</reference>
<dbReference type="GO" id="GO:0016772">
    <property type="term" value="F:transferase activity, transferring phosphorus-containing groups"/>
    <property type="evidence" value="ECO:0007669"/>
    <property type="project" value="InterPro"/>
</dbReference>
<proteinExistence type="predicted"/>
<feature type="domain" description="PEP-utilising enzyme mobile" evidence="1">
    <location>
        <begin position="1"/>
        <end position="66"/>
    </location>
</feature>
<dbReference type="SUPFAM" id="SSF52009">
    <property type="entry name" value="Phosphohistidine domain"/>
    <property type="match status" value="1"/>
</dbReference>
<gene>
    <name evidence="2" type="ORF">HXK00_09215</name>
</gene>
<feature type="non-terminal residue" evidence="2">
    <location>
        <position position="1"/>
    </location>
</feature>
<comment type="caution">
    <text evidence="2">The sequence shown here is derived from an EMBL/GenBank/DDBJ whole genome shotgun (WGS) entry which is preliminary data.</text>
</comment>
<dbReference type="InterPro" id="IPR051549">
    <property type="entry name" value="PEP_Utilizing_Enz"/>
</dbReference>
<dbReference type="PANTHER" id="PTHR43615">
    <property type="entry name" value="PHOSPHOENOLPYRUVATE SYNTHASE-RELATED"/>
    <property type="match status" value="1"/>
</dbReference>
<dbReference type="Proteomes" id="UP000757900">
    <property type="component" value="Unassembled WGS sequence"/>
</dbReference>
<dbReference type="Pfam" id="PF00391">
    <property type="entry name" value="PEP-utilizers"/>
    <property type="match status" value="1"/>
</dbReference>
<dbReference type="PANTHER" id="PTHR43615:SF1">
    <property type="entry name" value="PPDK_N DOMAIN-CONTAINING PROTEIN"/>
    <property type="match status" value="1"/>
</dbReference>
<organism evidence="2 3">
    <name type="scientific">Abiotrophia defectiva</name>
    <name type="common">Streptococcus defectivus</name>
    <dbReference type="NCBI Taxonomy" id="46125"/>
    <lineage>
        <taxon>Bacteria</taxon>
        <taxon>Bacillati</taxon>
        <taxon>Bacillota</taxon>
        <taxon>Bacilli</taxon>
        <taxon>Lactobacillales</taxon>
        <taxon>Aerococcaceae</taxon>
        <taxon>Abiotrophia</taxon>
    </lineage>
</organism>
<dbReference type="EMBL" id="JABZFV010000403">
    <property type="protein sequence ID" value="MBF0935800.1"/>
    <property type="molecule type" value="Genomic_DNA"/>
</dbReference>
<sequence>MVTRMTDPGWVYLLTQAQGVIAEQGSLLSHTAIISRELGIPSVVNVRGATQLLKSGDWIEMDGLSGQVTILEEADHADH</sequence>
<dbReference type="AlphaFoldDB" id="A0A929MT96"/>
<dbReference type="Gene3D" id="3.50.30.10">
    <property type="entry name" value="Phosphohistidine domain"/>
    <property type="match status" value="1"/>
</dbReference>
<name>A0A929MT96_ABIDE</name>
<dbReference type="InterPro" id="IPR008279">
    <property type="entry name" value="PEP-util_enz_mobile_dom"/>
</dbReference>
<evidence type="ECO:0000313" key="3">
    <source>
        <dbReference type="Proteomes" id="UP000757900"/>
    </source>
</evidence>
<evidence type="ECO:0000313" key="2">
    <source>
        <dbReference type="EMBL" id="MBF0935800.1"/>
    </source>
</evidence>
<evidence type="ECO:0000259" key="1">
    <source>
        <dbReference type="Pfam" id="PF00391"/>
    </source>
</evidence>
<protein>
    <recommendedName>
        <fullName evidence="1">PEP-utilising enzyme mobile domain-containing protein</fullName>
    </recommendedName>
</protein>